<dbReference type="Gene3D" id="3.50.50.60">
    <property type="entry name" value="FAD/NAD(P)-binding domain"/>
    <property type="match status" value="2"/>
</dbReference>
<evidence type="ECO:0000256" key="2">
    <source>
        <dbReference type="ARBA" id="ARBA00022630"/>
    </source>
</evidence>
<comment type="caution">
    <text evidence="5">The sequence shown here is derived from an EMBL/GenBank/DDBJ whole genome shotgun (WGS) entry which is preliminary data.</text>
</comment>
<dbReference type="Pfam" id="PF00581">
    <property type="entry name" value="Rhodanese"/>
    <property type="match status" value="3"/>
</dbReference>
<dbReference type="InterPro" id="IPR001763">
    <property type="entry name" value="Rhodanese-like_dom"/>
</dbReference>
<dbReference type="PRINTS" id="PR00411">
    <property type="entry name" value="PNDRDTASEI"/>
</dbReference>
<dbReference type="Gene3D" id="3.40.250.10">
    <property type="entry name" value="Rhodanese-like domain"/>
    <property type="match status" value="3"/>
</dbReference>
<evidence type="ECO:0000313" key="5">
    <source>
        <dbReference type="EMBL" id="KOH43068.1"/>
    </source>
</evidence>
<evidence type="ECO:0000256" key="3">
    <source>
        <dbReference type="ARBA" id="ARBA00022827"/>
    </source>
</evidence>
<dbReference type="InterPro" id="IPR016156">
    <property type="entry name" value="FAD/NAD-linked_Rdtase_dimer_sf"/>
</dbReference>
<dbReference type="PROSITE" id="PS50206">
    <property type="entry name" value="RHODANESE_3"/>
    <property type="match status" value="3"/>
</dbReference>
<dbReference type="PATRIC" id="fig|1409788.3.peg.4191"/>
<keyword evidence="2" id="KW-0285">Flavoprotein</keyword>
<dbReference type="AlphaFoldDB" id="A0A0L8V3X9"/>
<gene>
    <name evidence="5" type="ORF">NC99_41020</name>
</gene>
<name>A0A0L8V3X9_9BACT</name>
<dbReference type="STRING" id="1409788.NC99_41020"/>
<dbReference type="SUPFAM" id="SSF55424">
    <property type="entry name" value="FAD/NAD-linked reductases, dimerisation (C-terminal) domain"/>
    <property type="match status" value="1"/>
</dbReference>
<feature type="domain" description="Rhodanese" evidence="4">
    <location>
        <begin position="582"/>
        <end position="671"/>
    </location>
</feature>
<accession>A0A0L8V3X9</accession>
<dbReference type="GO" id="GO:0016491">
    <property type="term" value="F:oxidoreductase activity"/>
    <property type="evidence" value="ECO:0007669"/>
    <property type="project" value="InterPro"/>
</dbReference>
<dbReference type="InterPro" id="IPR050229">
    <property type="entry name" value="GlpE_sulfurtransferase"/>
</dbReference>
<dbReference type="InterPro" id="IPR004099">
    <property type="entry name" value="Pyr_nucl-diS_OxRdtase_dimer"/>
</dbReference>
<keyword evidence="3" id="KW-0274">FAD</keyword>
<reference evidence="6" key="1">
    <citation type="submission" date="2015-07" db="EMBL/GenBank/DDBJ databases">
        <title>Genome sequencing of Sunxiuqinia dokdonensis strain SK.</title>
        <authorList>
            <person name="Ahn S."/>
            <person name="Kim B.-C."/>
        </authorList>
    </citation>
    <scope>NUCLEOTIDE SEQUENCE [LARGE SCALE GENOMIC DNA]</scope>
    <source>
        <strain evidence="6">SK</strain>
    </source>
</reference>
<dbReference type="Proteomes" id="UP000036958">
    <property type="component" value="Unassembled WGS sequence"/>
</dbReference>
<dbReference type="Pfam" id="PF02852">
    <property type="entry name" value="Pyr_redox_dim"/>
    <property type="match status" value="1"/>
</dbReference>
<dbReference type="CDD" id="cd00158">
    <property type="entry name" value="RHOD"/>
    <property type="match status" value="3"/>
</dbReference>
<keyword evidence="6" id="KW-1185">Reference proteome</keyword>
<feature type="domain" description="Rhodanese" evidence="4">
    <location>
        <begin position="462"/>
        <end position="550"/>
    </location>
</feature>
<comment type="cofactor">
    <cofactor evidence="1">
        <name>FAD</name>
        <dbReference type="ChEBI" id="CHEBI:57692"/>
    </cofactor>
</comment>
<dbReference type="SUPFAM" id="SSF51905">
    <property type="entry name" value="FAD/NAD(P)-binding domain"/>
    <property type="match status" value="2"/>
</dbReference>
<dbReference type="SUPFAM" id="SSF52821">
    <property type="entry name" value="Rhodanese/Cell cycle control phosphatase"/>
    <property type="match status" value="3"/>
</dbReference>
<dbReference type="PANTHER" id="PTHR43031">
    <property type="entry name" value="FAD-DEPENDENT OXIDOREDUCTASE"/>
    <property type="match status" value="1"/>
</dbReference>
<dbReference type="InterPro" id="IPR036873">
    <property type="entry name" value="Rhodanese-like_dom_sf"/>
</dbReference>
<evidence type="ECO:0000256" key="1">
    <source>
        <dbReference type="ARBA" id="ARBA00001974"/>
    </source>
</evidence>
<dbReference type="PANTHER" id="PTHR43031:SF1">
    <property type="entry name" value="PYRIDINE NUCLEOTIDE-DISULPHIDE OXIDOREDUCTASE"/>
    <property type="match status" value="1"/>
</dbReference>
<evidence type="ECO:0000313" key="6">
    <source>
        <dbReference type="Proteomes" id="UP000036958"/>
    </source>
</evidence>
<dbReference type="SMART" id="SM00450">
    <property type="entry name" value="RHOD"/>
    <property type="match status" value="3"/>
</dbReference>
<feature type="domain" description="Rhodanese" evidence="4">
    <location>
        <begin position="675"/>
        <end position="753"/>
    </location>
</feature>
<sequence length="759" mass="81556">MEKIVIIGGVAAGATAAAKARRISPTAKIVMLEAGPDISFANCGLPYYIGGDIKSRSKLILQSPESFKEQYDVDVYTNTRVTAIDRQGHQLETINAINGEVSTFEYTKLILAQGGKPINPTLPGADLDHVFTLWTLEDMDKISNHLEEKSPKSAVVVGGGFIGLEMVEALVKRGLKVNVVEMMPHVMGLMEAETAGFIENELLAYGVGVHTNAGVNEIKDKSVTLNNGKRLEADLVLLSIGVRPTLLLAIDAGLELGEAGGLLVNAELQTSDPDIYAAGDMVEIEHRVSGKKVRIPLAGPANRQGRIAAENALGGHHPYKGAIGTSVVRVFEAVAGMTGLSLKQARAAGIDADAVVVHKEHHTSYYPGAETVTALLVYDRKTGVVLGGQTAGYKGADKRLDIIATATAAKMTISDLADIDFAYSPPIGTANDAINMAAYTAENRSSGFSPSITVSELDGFVSEKNPVYLDVRDIFAFEKSHIQGAMHIPLELLSQQLSDLPSNQPIVVYDETGKKGHQALRTLRGAGFNDVTNISGGHTSLQRQARTLGFTQIEIDLLPIDRKSMEEDKAESEEKATEKIADDHSPLVIDVRTPEEFQEGAYPDAINIPMDELMYRFEELGTNASREIVVYCATGARSAYAQRMLMQLGYTNVKNGGGLSAMMANRNRTSGSATSSNEPLVVDVRTPEEFQAGAFPNAINIPLDELYARIDELGSKSREITLYCASGARSAYAQRGLQQAGFTNVSNGGGLMHMMMARR</sequence>
<dbReference type="PRINTS" id="PR00368">
    <property type="entry name" value="FADPNR"/>
</dbReference>
<evidence type="ECO:0000259" key="4">
    <source>
        <dbReference type="PROSITE" id="PS50206"/>
    </source>
</evidence>
<dbReference type="InterPro" id="IPR023753">
    <property type="entry name" value="FAD/NAD-binding_dom"/>
</dbReference>
<dbReference type="Pfam" id="PF07992">
    <property type="entry name" value="Pyr_redox_2"/>
    <property type="match status" value="1"/>
</dbReference>
<dbReference type="RefSeq" id="WP_082326581.1">
    <property type="nucleotide sequence ID" value="NZ_LGIA01000201.1"/>
</dbReference>
<proteinExistence type="predicted"/>
<organism evidence="5 6">
    <name type="scientific">Sunxiuqinia dokdonensis</name>
    <dbReference type="NCBI Taxonomy" id="1409788"/>
    <lineage>
        <taxon>Bacteria</taxon>
        <taxon>Pseudomonadati</taxon>
        <taxon>Bacteroidota</taxon>
        <taxon>Bacteroidia</taxon>
        <taxon>Marinilabiliales</taxon>
        <taxon>Prolixibacteraceae</taxon>
        <taxon>Sunxiuqinia</taxon>
    </lineage>
</organism>
<dbReference type="EMBL" id="LGIA01000201">
    <property type="protein sequence ID" value="KOH43068.1"/>
    <property type="molecule type" value="Genomic_DNA"/>
</dbReference>
<protein>
    <recommendedName>
        <fullName evidence="4">Rhodanese domain-containing protein</fullName>
    </recommendedName>
</protein>
<dbReference type="InterPro" id="IPR036188">
    <property type="entry name" value="FAD/NAD-bd_sf"/>
</dbReference>